<evidence type="ECO:0000313" key="2">
    <source>
        <dbReference type="EMBL" id="MDX7149597.1"/>
    </source>
</evidence>
<comment type="caution">
    <text evidence="2">The sequence shown here is derived from an EMBL/GenBank/DDBJ whole genome shotgun (WGS) entry which is preliminary data.</text>
</comment>
<protein>
    <recommendedName>
        <fullName evidence="4">PAAR domain-containing protein</fullName>
    </recommendedName>
</protein>
<dbReference type="AlphaFoldDB" id="A0AAW9EPA1"/>
<evidence type="ECO:0008006" key="4">
    <source>
        <dbReference type="Google" id="ProtNLM"/>
    </source>
</evidence>
<evidence type="ECO:0000256" key="1">
    <source>
        <dbReference type="SAM" id="MobiDB-lite"/>
    </source>
</evidence>
<dbReference type="RefSeq" id="WP_258883207.1">
    <property type="nucleotide sequence ID" value="NZ_JAECZE010000001.1"/>
</dbReference>
<gene>
    <name evidence="2" type="ORF">SJ265_17590</name>
</gene>
<accession>A0AAW9EPA1</accession>
<proteinExistence type="predicted"/>
<reference evidence="2" key="1">
    <citation type="submission" date="2023-11" db="EMBL/GenBank/DDBJ databases">
        <title>Detection of rare carbapenemases in Enterobacterales - comparison of two colorimetric and two CIM-based carbapenemase assays.</title>
        <authorList>
            <person name="Schaffarczyk L."/>
            <person name="Noster J."/>
            <person name="Stelzer Y."/>
            <person name="Sattler J."/>
            <person name="Gatermann S."/>
            <person name="Hamprecht A."/>
        </authorList>
    </citation>
    <scope>NUCLEOTIDE SEQUENCE</scope>
    <source>
        <strain evidence="2">CIM-Carb-133</strain>
    </source>
</reference>
<sequence>MRFFNNRSEGFLLSPGDRTSCGGFILKSKECHTVDGMEIVYEMDEYVCGVNGKKYKIKGGVPKGSWIERGKNSFRRTNLSSWDSDMDSEGRKVEPPSTSMKRLKEETTLYRRPPDYLRGSENGFEHCRFLGNVGGTINLRKKIIVNDESKDIFSHRKSNFLFRTRISNELYDHYLIMGRDMSQYETEIICSLAGSAHSRGTCPCHCRFVPHLNITYRYDDYILASYKSANRPQNPTSPVHATRQISESRLSVEPGFCVVPELTTPKLYECELMVNPPSGVKELYHQLNPEKKKKPGSILVVADPLSQSPEKIAQLQTARNKIDKALEPLTNEEAKLLYENRTPIDIFSSNIYSDALGQSGDILGYIKDAGGGYYGEINKTLNEIQELYKRTYSSNSGRISGEEFFGQRERLFKKLDGILNRFSKEQLNLKQYKEIKQALGLSTKSIIHKWDQTGVKDIEGYASYIEKSAKLLKIMRTTGYVGIGLDLASYTTNVYEACAKGRESECKKAAITEYSKFGAKQVVGIAAGGAAGPTARAICMWVLGLVTSEVGAIGAGLCLVTGIGTGIVAGKVAEEEGEEWGEFWGETINNAIDNNPDKLTHSPDTFNEESGMLIYEKFFDRKLR</sequence>
<feature type="region of interest" description="Disordered" evidence="1">
    <location>
        <begin position="80"/>
        <end position="99"/>
    </location>
</feature>
<dbReference type="Proteomes" id="UP001271725">
    <property type="component" value="Unassembled WGS sequence"/>
</dbReference>
<name>A0AAW9EPA1_9ENTR</name>
<organism evidence="2 3">
    <name type="scientific">Citrobacter portucalensis</name>
    <dbReference type="NCBI Taxonomy" id="1639133"/>
    <lineage>
        <taxon>Bacteria</taxon>
        <taxon>Pseudomonadati</taxon>
        <taxon>Pseudomonadota</taxon>
        <taxon>Gammaproteobacteria</taxon>
        <taxon>Enterobacterales</taxon>
        <taxon>Enterobacteriaceae</taxon>
        <taxon>Citrobacter</taxon>
        <taxon>Citrobacter freundii complex</taxon>
    </lineage>
</organism>
<evidence type="ECO:0000313" key="3">
    <source>
        <dbReference type="Proteomes" id="UP001271725"/>
    </source>
</evidence>
<dbReference type="EMBL" id="JAXABJ010000013">
    <property type="protein sequence ID" value="MDX7149597.1"/>
    <property type="molecule type" value="Genomic_DNA"/>
</dbReference>